<feature type="region of interest" description="Disordered" evidence="5">
    <location>
        <begin position="71"/>
        <end position="105"/>
    </location>
</feature>
<dbReference type="Pfam" id="PF04438">
    <property type="entry name" value="zf-HIT"/>
    <property type="match status" value="1"/>
</dbReference>
<dbReference type="OrthoDB" id="74807at2759"/>
<feature type="compositionally biased region" description="Polar residues" evidence="5">
    <location>
        <begin position="9"/>
        <end position="24"/>
    </location>
</feature>
<proteinExistence type="predicted"/>
<keyword evidence="8" id="KW-1185">Reference proteome</keyword>
<gene>
    <name evidence="7" type="ORF">CAMP_LOCUS13685</name>
</gene>
<keyword evidence="3" id="KW-0862">Zinc</keyword>
<evidence type="ECO:0000256" key="4">
    <source>
        <dbReference type="PROSITE-ProRule" id="PRU00453"/>
    </source>
</evidence>
<reference evidence="7" key="1">
    <citation type="submission" date="2022-11" db="EMBL/GenBank/DDBJ databases">
        <authorList>
            <person name="Kikuchi T."/>
        </authorList>
    </citation>
    <scope>NUCLEOTIDE SEQUENCE</scope>
    <source>
        <strain evidence="7">PS1010</strain>
    </source>
</reference>
<dbReference type="InterPro" id="IPR007529">
    <property type="entry name" value="Znf_HIT"/>
</dbReference>
<dbReference type="GO" id="GO:0008270">
    <property type="term" value="F:zinc ion binding"/>
    <property type="evidence" value="ECO:0007669"/>
    <property type="project" value="UniProtKB-UniRule"/>
</dbReference>
<feature type="region of interest" description="Disordered" evidence="5">
    <location>
        <begin position="1"/>
        <end position="55"/>
    </location>
</feature>
<evidence type="ECO:0000259" key="6">
    <source>
        <dbReference type="PROSITE" id="PS51083"/>
    </source>
</evidence>
<comment type="caution">
    <text evidence="7">The sequence shown here is derived from an EMBL/GenBank/DDBJ whole genome shotgun (WGS) entry which is preliminary data.</text>
</comment>
<sequence length="193" mass="22270">MSVFAPKRTIQQNRASSRISSLEVNKTLDETVRQQRKNKQLDGLEQDNAHDDPHAHIVWNKAAPKFDDELAGASAPKKKKTGENSEKPGRPDAEKARRRRLSRPEFNKQRFKKSFNVHVMEQSKHILESLDPDFRRIDAYTNSTAPPSYKPSRKFCAVCGFLSKYCCTRCGTKYCSLPCRDIHNDTRCMKWLQ</sequence>
<feature type="compositionally biased region" description="Basic and acidic residues" evidence="5">
    <location>
        <begin position="26"/>
        <end position="55"/>
    </location>
</feature>
<dbReference type="SUPFAM" id="SSF144232">
    <property type="entry name" value="HIT/MYND zinc finger-like"/>
    <property type="match status" value="1"/>
</dbReference>
<feature type="compositionally biased region" description="Basic and acidic residues" evidence="5">
    <location>
        <begin position="81"/>
        <end position="95"/>
    </location>
</feature>
<dbReference type="PROSITE" id="PS51083">
    <property type="entry name" value="ZF_HIT"/>
    <property type="match status" value="1"/>
</dbReference>
<protein>
    <recommendedName>
        <fullName evidence="6">HIT-type domain-containing protein</fullName>
    </recommendedName>
</protein>
<dbReference type="AlphaFoldDB" id="A0A9P1IX74"/>
<name>A0A9P1IX74_9PELO</name>
<evidence type="ECO:0000256" key="5">
    <source>
        <dbReference type="SAM" id="MobiDB-lite"/>
    </source>
</evidence>
<dbReference type="Proteomes" id="UP001152747">
    <property type="component" value="Unassembled WGS sequence"/>
</dbReference>
<dbReference type="GO" id="GO:0005634">
    <property type="term" value="C:nucleus"/>
    <property type="evidence" value="ECO:0007669"/>
    <property type="project" value="UniProtKB-ARBA"/>
</dbReference>
<dbReference type="InterPro" id="IPR039723">
    <property type="entry name" value="Vps71/ZNHIT1"/>
</dbReference>
<dbReference type="CDD" id="cd21437">
    <property type="entry name" value="zf-HIT_ZNHIT1_like"/>
    <property type="match status" value="1"/>
</dbReference>
<keyword evidence="2 4" id="KW-0863">Zinc-finger</keyword>
<evidence type="ECO:0000313" key="8">
    <source>
        <dbReference type="Proteomes" id="UP001152747"/>
    </source>
</evidence>
<accession>A0A9P1IX74</accession>
<feature type="domain" description="HIT-type" evidence="6">
    <location>
        <begin position="156"/>
        <end position="188"/>
    </location>
</feature>
<dbReference type="PANTHER" id="PTHR13093">
    <property type="entry name" value="ZINC FINGER HIT DOMAIN CONTAINING PROTEIN 1"/>
    <property type="match status" value="1"/>
</dbReference>
<dbReference type="EMBL" id="CANHGI010000005">
    <property type="protein sequence ID" value="CAI5451048.1"/>
    <property type="molecule type" value="Genomic_DNA"/>
</dbReference>
<evidence type="ECO:0000256" key="2">
    <source>
        <dbReference type="ARBA" id="ARBA00022771"/>
    </source>
</evidence>
<evidence type="ECO:0000256" key="3">
    <source>
        <dbReference type="ARBA" id="ARBA00022833"/>
    </source>
</evidence>
<evidence type="ECO:0000313" key="7">
    <source>
        <dbReference type="EMBL" id="CAI5451048.1"/>
    </source>
</evidence>
<organism evidence="7 8">
    <name type="scientific">Caenorhabditis angaria</name>
    <dbReference type="NCBI Taxonomy" id="860376"/>
    <lineage>
        <taxon>Eukaryota</taxon>
        <taxon>Metazoa</taxon>
        <taxon>Ecdysozoa</taxon>
        <taxon>Nematoda</taxon>
        <taxon>Chromadorea</taxon>
        <taxon>Rhabditida</taxon>
        <taxon>Rhabditina</taxon>
        <taxon>Rhabditomorpha</taxon>
        <taxon>Rhabditoidea</taxon>
        <taxon>Rhabditidae</taxon>
        <taxon>Peloderinae</taxon>
        <taxon>Caenorhabditis</taxon>
    </lineage>
</organism>
<dbReference type="GO" id="GO:0006338">
    <property type="term" value="P:chromatin remodeling"/>
    <property type="evidence" value="ECO:0007669"/>
    <property type="project" value="InterPro"/>
</dbReference>
<evidence type="ECO:0000256" key="1">
    <source>
        <dbReference type="ARBA" id="ARBA00022723"/>
    </source>
</evidence>
<keyword evidence="1" id="KW-0479">Metal-binding</keyword>